<keyword evidence="3" id="KW-0963">Cytoplasm</keyword>
<dbReference type="KEGG" id="sfm:108926109"/>
<reference evidence="7" key="2">
    <citation type="submission" date="2025-08" db="UniProtKB">
        <authorList>
            <consortium name="Ensembl"/>
        </authorList>
    </citation>
    <scope>IDENTIFICATION</scope>
</reference>
<evidence type="ECO:0000256" key="4">
    <source>
        <dbReference type="ARBA" id="ARBA00023242"/>
    </source>
</evidence>
<dbReference type="CTD" id="406416"/>
<evidence type="ECO:0000313" key="7">
    <source>
        <dbReference type="Ensembl" id="ENSSFOP00015043426.1"/>
    </source>
</evidence>
<evidence type="ECO:0000256" key="1">
    <source>
        <dbReference type="ARBA" id="ARBA00004123"/>
    </source>
</evidence>
<dbReference type="GeneID" id="108926109"/>
<reference evidence="7" key="3">
    <citation type="submission" date="2025-09" db="UniProtKB">
        <authorList>
            <consortium name="Ensembl"/>
        </authorList>
    </citation>
    <scope>IDENTIFICATION</scope>
</reference>
<evidence type="ECO:0000256" key="5">
    <source>
        <dbReference type="SAM" id="MobiDB-lite"/>
    </source>
</evidence>
<accession>A0A8C9T5I4</accession>
<organism evidence="7 8">
    <name type="scientific">Scleropages formosus</name>
    <name type="common">Asian bonytongue</name>
    <name type="synonym">Osteoglossum formosum</name>
    <dbReference type="NCBI Taxonomy" id="113540"/>
    <lineage>
        <taxon>Eukaryota</taxon>
        <taxon>Metazoa</taxon>
        <taxon>Chordata</taxon>
        <taxon>Craniata</taxon>
        <taxon>Vertebrata</taxon>
        <taxon>Euteleostomi</taxon>
        <taxon>Actinopterygii</taxon>
        <taxon>Neopterygii</taxon>
        <taxon>Teleostei</taxon>
        <taxon>Osteoglossocephala</taxon>
        <taxon>Osteoglossomorpha</taxon>
        <taxon>Osteoglossiformes</taxon>
        <taxon>Osteoglossidae</taxon>
        <taxon>Scleropages</taxon>
    </lineage>
</organism>
<dbReference type="InterPro" id="IPR038881">
    <property type="entry name" value="Yae1-like"/>
</dbReference>
<dbReference type="OrthoDB" id="20086at2759"/>
<gene>
    <name evidence="7" type="primary">YAE1</name>
    <name evidence="7" type="synonym">otulina</name>
</gene>
<dbReference type="PANTHER" id="PTHR18829">
    <property type="entry name" value="PROTEIN YAE1 HOMOLOG"/>
    <property type="match status" value="1"/>
</dbReference>
<feature type="compositionally biased region" description="Acidic residues" evidence="5">
    <location>
        <begin position="10"/>
        <end position="21"/>
    </location>
</feature>
<reference evidence="7 8" key="1">
    <citation type="submission" date="2019-04" db="EMBL/GenBank/DDBJ databases">
        <authorList>
            <consortium name="Wellcome Sanger Institute Data Sharing"/>
        </authorList>
    </citation>
    <scope>NUCLEOTIDE SEQUENCE [LARGE SCALE GENOMIC DNA]</scope>
</reference>
<dbReference type="GeneTree" id="ENSGT00390000011176"/>
<dbReference type="Proteomes" id="UP000694397">
    <property type="component" value="Chromosome 3"/>
</dbReference>
<feature type="region of interest" description="Disordered" evidence="5">
    <location>
        <begin position="1"/>
        <end position="21"/>
    </location>
</feature>
<evidence type="ECO:0000256" key="3">
    <source>
        <dbReference type="ARBA" id="ARBA00022490"/>
    </source>
</evidence>
<comment type="subcellular location">
    <subcellularLocation>
        <location evidence="2">Cytoplasm</location>
    </subcellularLocation>
    <subcellularLocation>
        <location evidence="1">Nucleus</location>
    </subcellularLocation>
</comment>
<dbReference type="InterPro" id="IPR019191">
    <property type="entry name" value="Essential_protein_Yae1_N"/>
</dbReference>
<proteinExistence type="predicted"/>
<dbReference type="GO" id="GO:0005737">
    <property type="term" value="C:cytoplasm"/>
    <property type="evidence" value="ECO:0007669"/>
    <property type="project" value="UniProtKB-SubCell"/>
</dbReference>
<dbReference type="Pfam" id="PF09811">
    <property type="entry name" value="Yae1_N"/>
    <property type="match status" value="1"/>
</dbReference>
<name>A0A8C9T5I4_SCLFO</name>
<evidence type="ECO:0000259" key="6">
    <source>
        <dbReference type="Pfam" id="PF09811"/>
    </source>
</evidence>
<keyword evidence="8" id="KW-1185">Reference proteome</keyword>
<sequence length="214" mass="24125">MSWVKSIPSSEDDVFDEDEEDTNLQKKEWRYNMEKRLKDGFRDGMDSGKEASLQHGFNMGFRDGAAKMVIVGQLKGIVSAMQCWCQLQQLDPPRLASVTELLQIIVRHEDTMIERMQMAQQHLPASVGDITDCISDLSVQHVDSCCGGVHCSGKSCHRSEGAKEDNSTFPCPSTHCSLSMEENLKQLLKSCMNLVYELDFPEELLHHVKQLMSA</sequence>
<dbReference type="GO" id="GO:0005634">
    <property type="term" value="C:nucleus"/>
    <property type="evidence" value="ECO:0007669"/>
    <property type="project" value="UniProtKB-SubCell"/>
</dbReference>
<evidence type="ECO:0000256" key="2">
    <source>
        <dbReference type="ARBA" id="ARBA00004496"/>
    </source>
</evidence>
<feature type="domain" description="Essential protein Yae1 N-terminal" evidence="6">
    <location>
        <begin position="40"/>
        <end position="78"/>
    </location>
</feature>
<protein>
    <submittedName>
        <fullName evidence="7">OTU deubiquitinase with linear linkage specificity a</fullName>
    </submittedName>
</protein>
<evidence type="ECO:0000313" key="8">
    <source>
        <dbReference type="Proteomes" id="UP000694397"/>
    </source>
</evidence>
<dbReference type="PANTHER" id="PTHR18829:SF0">
    <property type="entry name" value="PROTEIN YAE1 HOMOLOG"/>
    <property type="match status" value="1"/>
</dbReference>
<keyword evidence="4" id="KW-0539">Nucleus</keyword>
<dbReference type="Ensembl" id="ENSSFOT00015039526.1">
    <property type="protein sequence ID" value="ENSSFOP00015043426.1"/>
    <property type="gene ID" value="ENSSFOG00015025439.1"/>
</dbReference>
<dbReference type="AlphaFoldDB" id="A0A8C9T5I4"/>